<evidence type="ECO:0000256" key="7">
    <source>
        <dbReference type="SAM" id="Phobius"/>
    </source>
</evidence>
<dbReference type="SUPFAM" id="SSF55455">
    <property type="entry name" value="SRF-like"/>
    <property type="match status" value="1"/>
</dbReference>
<dbReference type="GO" id="GO:0000978">
    <property type="term" value="F:RNA polymerase II cis-regulatory region sequence-specific DNA binding"/>
    <property type="evidence" value="ECO:0007669"/>
    <property type="project" value="TreeGrafter"/>
</dbReference>
<dbReference type="PRINTS" id="PR00404">
    <property type="entry name" value="MADSDOMAIN"/>
</dbReference>
<feature type="transmembrane region" description="Helical" evidence="7">
    <location>
        <begin position="1520"/>
        <end position="1542"/>
    </location>
</feature>
<feature type="region of interest" description="Disordered" evidence="6">
    <location>
        <begin position="332"/>
        <end position="354"/>
    </location>
</feature>
<evidence type="ECO:0000256" key="1">
    <source>
        <dbReference type="ARBA" id="ARBA00004123"/>
    </source>
</evidence>
<dbReference type="PROSITE" id="PS50879">
    <property type="entry name" value="RNASE_H_1"/>
    <property type="match status" value="1"/>
</dbReference>
<dbReference type="InterPro" id="IPR036879">
    <property type="entry name" value="TF_MADSbox_sf"/>
</dbReference>
<evidence type="ECO:0000259" key="8">
    <source>
        <dbReference type="PROSITE" id="PS50066"/>
    </source>
</evidence>
<feature type="transmembrane region" description="Helical" evidence="7">
    <location>
        <begin position="1563"/>
        <end position="1590"/>
    </location>
</feature>
<dbReference type="Gene3D" id="3.30.420.10">
    <property type="entry name" value="Ribonuclease H-like superfamily/Ribonuclease H"/>
    <property type="match status" value="1"/>
</dbReference>
<feature type="compositionally biased region" description="Pro residues" evidence="6">
    <location>
        <begin position="80"/>
        <end position="91"/>
    </location>
</feature>
<evidence type="ECO:0000313" key="10">
    <source>
        <dbReference type="Proteomes" id="UP000095280"/>
    </source>
</evidence>
<name>A0A1I8GJU7_9PLAT</name>
<feature type="compositionally biased region" description="Basic and acidic residues" evidence="6">
    <location>
        <begin position="504"/>
        <end position="519"/>
    </location>
</feature>
<feature type="compositionally biased region" description="Pro residues" evidence="6">
    <location>
        <begin position="333"/>
        <end position="353"/>
    </location>
</feature>
<keyword evidence="7" id="KW-0472">Membrane</keyword>
<dbReference type="CDD" id="cd00265">
    <property type="entry name" value="MADS_MEF2_like"/>
    <property type="match status" value="1"/>
</dbReference>
<dbReference type="GO" id="GO:0005634">
    <property type="term" value="C:nucleus"/>
    <property type="evidence" value="ECO:0007669"/>
    <property type="project" value="UniProtKB-SubCell"/>
</dbReference>
<feature type="compositionally biased region" description="Low complexity" evidence="6">
    <location>
        <begin position="1983"/>
        <end position="2003"/>
    </location>
</feature>
<dbReference type="InterPro" id="IPR033896">
    <property type="entry name" value="MEF2-like_N"/>
</dbReference>
<keyword evidence="5" id="KW-0539">Nucleus</keyword>
<feature type="region of interest" description="Disordered" evidence="6">
    <location>
        <begin position="1348"/>
        <end position="1378"/>
    </location>
</feature>
<feature type="compositionally biased region" description="Basic and acidic residues" evidence="6">
    <location>
        <begin position="1600"/>
        <end position="1624"/>
    </location>
</feature>
<dbReference type="InterPro" id="IPR002100">
    <property type="entry name" value="TF_MADSbox"/>
</dbReference>
<evidence type="ECO:0000256" key="3">
    <source>
        <dbReference type="ARBA" id="ARBA00023125"/>
    </source>
</evidence>
<feature type="region of interest" description="Disordered" evidence="6">
    <location>
        <begin position="1981"/>
        <end position="2013"/>
    </location>
</feature>
<dbReference type="GO" id="GO:0007507">
    <property type="term" value="P:heart development"/>
    <property type="evidence" value="ECO:0007669"/>
    <property type="project" value="TreeGrafter"/>
</dbReference>
<feature type="region of interest" description="Disordered" evidence="6">
    <location>
        <begin position="1596"/>
        <end position="1625"/>
    </location>
</feature>
<protein>
    <submittedName>
        <fullName evidence="11">Protein kinase domain-containing protein</fullName>
    </submittedName>
</protein>
<dbReference type="Gene3D" id="3.40.1810.10">
    <property type="entry name" value="Transcription factor, MADS-box"/>
    <property type="match status" value="1"/>
</dbReference>
<dbReference type="InterPro" id="IPR012337">
    <property type="entry name" value="RNaseH-like_sf"/>
</dbReference>
<accession>A0A1I8GJU7</accession>
<keyword evidence="2" id="KW-0805">Transcription regulation</keyword>
<feature type="region of interest" description="Disordered" evidence="6">
    <location>
        <begin position="1818"/>
        <end position="1866"/>
    </location>
</feature>
<dbReference type="Proteomes" id="UP000095280">
    <property type="component" value="Unplaced"/>
</dbReference>
<keyword evidence="7" id="KW-0812">Transmembrane</keyword>
<dbReference type="PROSITE" id="PS50066">
    <property type="entry name" value="MADS_BOX_2"/>
    <property type="match status" value="1"/>
</dbReference>
<dbReference type="InterPro" id="IPR002156">
    <property type="entry name" value="RNaseH_domain"/>
</dbReference>
<dbReference type="InterPro" id="IPR036397">
    <property type="entry name" value="RNaseH_sf"/>
</dbReference>
<dbReference type="CDD" id="cd09276">
    <property type="entry name" value="Rnase_HI_RT_non_LTR"/>
    <property type="match status" value="1"/>
</dbReference>
<feature type="region of interest" description="Disordered" evidence="6">
    <location>
        <begin position="504"/>
        <end position="525"/>
    </location>
</feature>
<feature type="compositionally biased region" description="Low complexity" evidence="6">
    <location>
        <begin position="1826"/>
        <end position="1843"/>
    </location>
</feature>
<dbReference type="Pfam" id="PF00319">
    <property type="entry name" value="SRF-TF"/>
    <property type="match status" value="1"/>
</dbReference>
<evidence type="ECO:0000256" key="4">
    <source>
        <dbReference type="ARBA" id="ARBA00023163"/>
    </source>
</evidence>
<organism evidence="10 11">
    <name type="scientific">Macrostomum lignano</name>
    <dbReference type="NCBI Taxonomy" id="282301"/>
    <lineage>
        <taxon>Eukaryota</taxon>
        <taxon>Metazoa</taxon>
        <taxon>Spiralia</taxon>
        <taxon>Lophotrochozoa</taxon>
        <taxon>Platyhelminthes</taxon>
        <taxon>Rhabditophora</taxon>
        <taxon>Macrostomorpha</taxon>
        <taxon>Macrostomida</taxon>
        <taxon>Macrostomidae</taxon>
        <taxon>Macrostomum</taxon>
    </lineage>
</organism>
<sequence length="2291" mass="245553">PTQASEPSPLHRHLKQLKRLGCHEAGLRKEGNGDAVKKLQTDLLLLQTLWPLCESAGLVPIKMAGCLHETETELQSPKPVTQPPQPPPLLPPSISRLAPLAGFRSHFGGREVAGAEQVLLVLVLVSGRVSCCRLHGLSQAGKVELVGVALAVHLGHDVLVVIVAQRPAQLVVVHVGLGLALAPASGHLVRVGQLELAVGALPDDAAGVAAVRQQLQQELPQLDLTGSWRSFTVGPSLWQSGARGNEGWGSSPRENNGASRKITEKRSGTLQSQQCEEAEPLLASITRNGAPCGTDRLHRAAELSKSLDFAPRSRNSEVDKCLGSSLPWAGWLPAPPPPPPPPPPPLPPPPPQPAADAAAALLLLLSRVGTSWPRFIPRAASHCCADRCGGPQALYRTFNQAARASPAPGQNETRCCCRNAEELLFGRTERCGLLRHDRRQPSALAVACACRMAPRPGHLESAESYYIIVVILSTDSGLGLCTLRVCFRATAQARPKDALKVKLDRRPSFEEQEQERRGSDMSSCQSKKLLSRLRFEAPDCGGSGAAAPAASSSSSCSCNGRSSRRCCSNQLVPSLTAAQARTEAAQICALSARLDAVVVAAAVAAAAAAAATSSCASAGTCSRDGQSDVDASAVPPQAQKGASRRRSLTSTCRLVVECGVRLSSTLCTSGLALDSCFRSALAHTMNGFMGLGIPHWRAAEPGYNRHSLKITLSTSKCNYSTFTLAPNEVNGKLRVPLELAGEPLQFEEHPTFLGLILDCQLNFAQHAANVCRRMSRRRRALADLANRAVGATQEVLRTAYQATIRAVAEYGCGVWGASAAPSTKLLIEQQQNSCARIITGCMLPTRTTELLRTANLPPFGHTILERAACLRERVLRLPEDVPAHRTAARDTTSRLRNRAYESARRQEEANFNALLDNDYKRPFRGCWRRIAREITGPCGLEDRPREPFPPPPPDLAHLALNRYSQTFDLTLADGCGRAVPTSVRRDRAMSALEQLTPCDIDAWTDGSVKEGIHDAWGAAVICTRLWCQKITAPAGRIACSFQAEMVAISAALDYITQLPPEHGLTVRILSDSKSALTALQSGPSRQVTAAGSRCWEVLAHMSRPCDFVWVPAHCDVPGNEQADRCANEARRGQQQDEPITLQAAKAAIRRARFARDQELLGRPWQRPPRHLTRKETRQRCGAVEEKKKKKHLLHRLWAVRRSARMIWPASWSRRRRNRLLGLTTDTMPPDLEGGAQQASVRRVNFLIERIHQRPGLGVVQQDGLYHRLEQRRPLAVRRTADNAEALSPVHQRLGTKSQPRFLSDTQSTTVFCVSTTRPTLAATATSLSRQQGEIVGVAKHAEPPLQLTSTHASPQQKAVVVGKKSNPQHPVKHQNEQKRRMRNLRHCAAMEPEAVLLRTNLHETAIPSRNQRDCLFRGGSNCSTSAYSAPPRLPPSMKALAKAAVRVGVSERAAGSDPLQVGHVIAQLFDGLNLLLKVFGLQEVAHLRIAMALKSVGDSLKHAAPSLLHGLLDVLKHDSAAAHVLVLHQLLSVFALLLGTLVKEFGDAFQGNVVATKVKVHCLMVCIPCVILAVTPFTLAFFHFLLLPLFKSKGKAPDNNNKDVEKEKPEDAANEKNLEKEKAIENAPPAPVTFTKRKFGLMKKAYELSVLCDCEIALIIFNNSNRLFQYASTDMDKVLLKYTEYNEPHESRTNKDIVEYLSKKDGKHPSGPDDPEGDSMTDSLTAGSASGATAAAGHQVALAADFAGSSTPSSAAGAASTGIIQRVGGGTGNSSGGFSLATTVQSHFNSINSSNLLSPSTGIVIVTSSASAVGLNPAAAGGGSAAGADAPAAGGSAGATNAEGGSGAGEPDAKRRRQQDWPAGRKSKAACLLASVTIGGNRAHGAQLQKLVGAISQGPVGQADLLQHPRPHLVAHRLGDCVSSALVKGASQDGETVGRHRAGHFVHQADGELLARAGVPGKAALAVSWAKVFTLSRMTPMPRSSEAFSSNRRSRSRSGPNRSLGHGTATASSWCDTSSRVAGRYFSTQGVGRLVDDAERGFASDLEAAKLSRKFSCNRIASQSNLADLVQVGGHQLSTLDVIPLGQFLILAVSSVVSLAHGQQQHILARALLQAKRHRDAAALPSHVRLNSVHSFRSLGGGLKVRMLEIAEPVPATMLRNDTALVGAAPLPEQPFAIGHHFGVDLIRRLVGHDSNAELANHSAGYHRLGAFAVESALDAVDAERGETPAQAVEAIVSLELINTEVHLIVESLLLRSERRHILVDAVDKNFAVLVGQPAQKPDQIVHSLGN</sequence>
<feature type="domain" description="RNase H type-1" evidence="9">
    <location>
        <begin position="996"/>
        <end position="1131"/>
    </location>
</feature>
<dbReference type="SUPFAM" id="SSF53098">
    <property type="entry name" value="Ribonuclease H-like"/>
    <property type="match status" value="1"/>
</dbReference>
<evidence type="ECO:0000313" key="11">
    <source>
        <dbReference type="WBParaSite" id="maker-uti_cns_0002079-snap-gene-0.2-mRNA-1"/>
    </source>
</evidence>
<feature type="region of interest" description="Disordered" evidence="6">
    <location>
        <begin position="242"/>
        <end position="275"/>
    </location>
</feature>
<keyword evidence="7" id="KW-1133">Transmembrane helix</keyword>
<evidence type="ECO:0000256" key="2">
    <source>
        <dbReference type="ARBA" id="ARBA00023015"/>
    </source>
</evidence>
<dbReference type="GO" id="GO:0042826">
    <property type="term" value="F:histone deacetylase binding"/>
    <property type="evidence" value="ECO:0007669"/>
    <property type="project" value="TreeGrafter"/>
</dbReference>
<dbReference type="WBParaSite" id="maker-uti_cns_0002079-snap-gene-0.2-mRNA-1">
    <property type="protein sequence ID" value="maker-uti_cns_0002079-snap-gene-0.2-mRNA-1"/>
    <property type="gene ID" value="maker-uti_cns_0002079-snap-gene-0.2"/>
</dbReference>
<feature type="domain" description="MADS-box" evidence="8">
    <location>
        <begin position="1622"/>
        <end position="1674"/>
    </location>
</feature>
<dbReference type="PANTHER" id="PTHR11945">
    <property type="entry name" value="MADS BOX PROTEIN"/>
    <property type="match status" value="1"/>
</dbReference>
<dbReference type="FunFam" id="3.40.1810.10:FF:000001">
    <property type="entry name" value="Myocyte-specific enhancer factor 2A homolog"/>
    <property type="match status" value="1"/>
</dbReference>
<dbReference type="GO" id="GO:0030154">
    <property type="term" value="P:cell differentiation"/>
    <property type="evidence" value="ECO:0007669"/>
    <property type="project" value="TreeGrafter"/>
</dbReference>
<reference evidence="11" key="1">
    <citation type="submission" date="2016-11" db="UniProtKB">
        <authorList>
            <consortium name="WormBaseParasite"/>
        </authorList>
    </citation>
    <scope>IDENTIFICATION</scope>
</reference>
<feature type="region of interest" description="Disordered" evidence="6">
    <location>
        <begin position="72"/>
        <end position="91"/>
    </location>
</feature>
<keyword evidence="10" id="KW-1185">Reference proteome</keyword>
<proteinExistence type="predicted"/>
<dbReference type="PANTHER" id="PTHR11945:SF837">
    <property type="entry name" value="MYOCYTE ENHANCER FACTOR 2D"/>
    <property type="match status" value="1"/>
</dbReference>
<evidence type="ECO:0000259" key="9">
    <source>
        <dbReference type="PROSITE" id="PS50879"/>
    </source>
</evidence>
<feature type="region of interest" description="Disordered" evidence="6">
    <location>
        <begin position="1703"/>
        <end position="1728"/>
    </location>
</feature>
<dbReference type="GO" id="GO:0004523">
    <property type="term" value="F:RNA-DNA hybrid ribonuclease activity"/>
    <property type="evidence" value="ECO:0007669"/>
    <property type="project" value="InterPro"/>
</dbReference>
<dbReference type="GO" id="GO:0045944">
    <property type="term" value="P:positive regulation of transcription by RNA polymerase II"/>
    <property type="evidence" value="ECO:0007669"/>
    <property type="project" value="InterPro"/>
</dbReference>
<keyword evidence="4" id="KW-0804">Transcription</keyword>
<evidence type="ECO:0000256" key="5">
    <source>
        <dbReference type="ARBA" id="ARBA00023242"/>
    </source>
</evidence>
<dbReference type="Pfam" id="PF00075">
    <property type="entry name" value="RNase_H"/>
    <property type="match status" value="1"/>
</dbReference>
<evidence type="ECO:0000256" key="6">
    <source>
        <dbReference type="SAM" id="MobiDB-lite"/>
    </source>
</evidence>
<dbReference type="SMART" id="SM00432">
    <property type="entry name" value="MADS"/>
    <property type="match status" value="1"/>
</dbReference>
<dbReference type="GO" id="GO:0000981">
    <property type="term" value="F:DNA-binding transcription factor activity, RNA polymerase II-specific"/>
    <property type="evidence" value="ECO:0007669"/>
    <property type="project" value="TreeGrafter"/>
</dbReference>
<comment type="subcellular location">
    <subcellularLocation>
        <location evidence="1">Nucleus</location>
    </subcellularLocation>
</comment>
<keyword evidence="3" id="KW-0238">DNA-binding</keyword>
<dbReference type="GO" id="GO:0046983">
    <property type="term" value="F:protein dimerization activity"/>
    <property type="evidence" value="ECO:0007669"/>
    <property type="project" value="InterPro"/>
</dbReference>